<dbReference type="InterPro" id="IPR015856">
    <property type="entry name" value="ABC_transpr_CbiO/EcfA_su"/>
</dbReference>
<name>A0A0A1MP88_9BACI</name>
<keyword evidence="6 10" id="KW-0067">ATP-binding</keyword>
<keyword evidence="5" id="KW-0547">Nucleotide-binding</keyword>
<sequence length="280" mass="31774">MDRKKLVEFKNVSFQYEEEGALVLNQVSFEIYEGEWVAIIGHNGSGKSTIAKLLNGLLMPKDGEIVVDGQKVDDDTVWDIRKDVGMVFQNPDNQFVGATVQDDVAFGMENRGIPREEMRERIQRTLSAVRMQDYLITEPHRLSGGQKQRVAIASVLAIAPKVLILDEATAMLDPTGRKEIMHTVNDIQESEGLSLITITHDLQEIVQADRVIVMNKGEIWEETTPRELFLQRESLREIGLDVPFVAQLTDELMKQGVELKEAALNHEELLEELWKFNSKM</sequence>
<evidence type="ECO:0000256" key="1">
    <source>
        <dbReference type="ARBA" id="ARBA00004202"/>
    </source>
</evidence>
<dbReference type="GO" id="GO:0016887">
    <property type="term" value="F:ATP hydrolysis activity"/>
    <property type="evidence" value="ECO:0007669"/>
    <property type="project" value="InterPro"/>
</dbReference>
<feature type="domain" description="ABC transporter" evidence="9">
    <location>
        <begin position="7"/>
        <end position="241"/>
    </location>
</feature>
<comment type="subcellular location">
    <subcellularLocation>
        <location evidence="1">Cell membrane</location>
        <topology evidence="1">Peripheral membrane protein</topology>
    </subcellularLocation>
</comment>
<dbReference type="PANTHER" id="PTHR43553:SF24">
    <property type="entry name" value="ENERGY-COUPLING FACTOR TRANSPORTER ATP-BINDING PROTEIN ECFA1"/>
    <property type="match status" value="1"/>
</dbReference>
<dbReference type="PROSITE" id="PS50893">
    <property type="entry name" value="ABC_TRANSPORTER_2"/>
    <property type="match status" value="1"/>
</dbReference>
<dbReference type="GO" id="GO:0005524">
    <property type="term" value="F:ATP binding"/>
    <property type="evidence" value="ECO:0007669"/>
    <property type="project" value="UniProtKB-KW"/>
</dbReference>
<dbReference type="PROSITE" id="PS00211">
    <property type="entry name" value="ABC_TRANSPORTER_1"/>
    <property type="match status" value="1"/>
</dbReference>
<dbReference type="GO" id="GO:0043190">
    <property type="term" value="C:ATP-binding cassette (ABC) transporter complex"/>
    <property type="evidence" value="ECO:0007669"/>
    <property type="project" value="TreeGrafter"/>
</dbReference>
<dbReference type="InterPro" id="IPR030947">
    <property type="entry name" value="EcfA_1"/>
</dbReference>
<dbReference type="PANTHER" id="PTHR43553">
    <property type="entry name" value="HEAVY METAL TRANSPORTER"/>
    <property type="match status" value="1"/>
</dbReference>
<evidence type="ECO:0000259" key="9">
    <source>
        <dbReference type="PROSITE" id="PS50893"/>
    </source>
</evidence>
<dbReference type="Proteomes" id="UP000040453">
    <property type="component" value="Unassembled WGS sequence"/>
</dbReference>
<comment type="similarity">
    <text evidence="2">Belongs to the ABC transporter superfamily.</text>
</comment>
<evidence type="ECO:0000313" key="10">
    <source>
        <dbReference type="EMBL" id="CEI81594.1"/>
    </source>
</evidence>
<dbReference type="GO" id="GO:0042626">
    <property type="term" value="F:ATPase-coupled transmembrane transporter activity"/>
    <property type="evidence" value="ECO:0007669"/>
    <property type="project" value="TreeGrafter"/>
</dbReference>
<evidence type="ECO:0000256" key="8">
    <source>
        <dbReference type="ARBA" id="ARBA00023136"/>
    </source>
</evidence>
<evidence type="ECO:0000256" key="3">
    <source>
        <dbReference type="ARBA" id="ARBA00022448"/>
    </source>
</evidence>
<evidence type="ECO:0000313" key="11">
    <source>
        <dbReference type="Proteomes" id="UP000040453"/>
    </source>
</evidence>
<evidence type="ECO:0000256" key="4">
    <source>
        <dbReference type="ARBA" id="ARBA00022475"/>
    </source>
</evidence>
<evidence type="ECO:0000256" key="7">
    <source>
        <dbReference type="ARBA" id="ARBA00022967"/>
    </source>
</evidence>
<dbReference type="SMART" id="SM00382">
    <property type="entry name" value="AAA"/>
    <property type="match status" value="1"/>
</dbReference>
<organism evidence="10 11">
    <name type="scientific">Oceanobacillus oncorhynchi</name>
    <dbReference type="NCBI Taxonomy" id="545501"/>
    <lineage>
        <taxon>Bacteria</taxon>
        <taxon>Bacillati</taxon>
        <taxon>Bacillota</taxon>
        <taxon>Bacilli</taxon>
        <taxon>Bacillales</taxon>
        <taxon>Bacillaceae</taxon>
        <taxon>Oceanobacillus</taxon>
    </lineage>
</organism>
<dbReference type="OrthoDB" id="9784332at2"/>
<keyword evidence="3" id="KW-0813">Transport</keyword>
<dbReference type="NCBIfam" id="NF010156">
    <property type="entry name" value="PRK13635.1"/>
    <property type="match status" value="1"/>
</dbReference>
<dbReference type="RefSeq" id="WP_042530833.1">
    <property type="nucleotide sequence ID" value="NZ_CAXOIH010000021.1"/>
</dbReference>
<dbReference type="InterPro" id="IPR003593">
    <property type="entry name" value="AAA+_ATPase"/>
</dbReference>
<keyword evidence="7" id="KW-1278">Translocase</keyword>
<dbReference type="NCBIfam" id="NF010167">
    <property type="entry name" value="PRK13648.1"/>
    <property type="match status" value="1"/>
</dbReference>
<keyword evidence="11" id="KW-1185">Reference proteome</keyword>
<dbReference type="InterPro" id="IPR003439">
    <property type="entry name" value="ABC_transporter-like_ATP-bd"/>
</dbReference>
<dbReference type="SUPFAM" id="SSF52540">
    <property type="entry name" value="P-loop containing nucleoside triphosphate hydrolases"/>
    <property type="match status" value="1"/>
</dbReference>
<dbReference type="CDD" id="cd03225">
    <property type="entry name" value="ABC_cobalt_CbiO_domain1"/>
    <property type="match status" value="1"/>
</dbReference>
<dbReference type="InterPro" id="IPR050095">
    <property type="entry name" value="ECF_ABC_transporter_ATP-bd"/>
</dbReference>
<dbReference type="InterPro" id="IPR017871">
    <property type="entry name" value="ABC_transporter-like_CS"/>
</dbReference>
<evidence type="ECO:0000256" key="6">
    <source>
        <dbReference type="ARBA" id="ARBA00022840"/>
    </source>
</evidence>
<keyword evidence="4" id="KW-1003">Cell membrane</keyword>
<dbReference type="EMBL" id="CDGG01000001">
    <property type="protein sequence ID" value="CEI81594.1"/>
    <property type="molecule type" value="Genomic_DNA"/>
</dbReference>
<keyword evidence="8" id="KW-0472">Membrane</keyword>
<dbReference type="GO" id="GO:0015087">
    <property type="term" value="F:cobalt ion transmembrane transporter activity"/>
    <property type="evidence" value="ECO:0007669"/>
    <property type="project" value="UniProtKB-ARBA"/>
</dbReference>
<reference evidence="10 11" key="1">
    <citation type="submission" date="2014-11" db="EMBL/GenBank/DDBJ databases">
        <authorList>
            <person name="Urmite Genomes Urmite Genomes"/>
        </authorList>
    </citation>
    <scope>NUCLEOTIDE SEQUENCE [LARGE SCALE GENOMIC DNA]</scope>
    <source>
        <strain evidence="10 11">Oc5</strain>
    </source>
</reference>
<dbReference type="InterPro" id="IPR027417">
    <property type="entry name" value="P-loop_NTPase"/>
</dbReference>
<accession>A0A0A1MP88</accession>
<protein>
    <submittedName>
        <fullName evidence="10">Energy-coupling factor transporter ATP-binding protein EcfA1</fullName>
    </submittedName>
</protein>
<dbReference type="Pfam" id="PF00005">
    <property type="entry name" value="ABC_tran"/>
    <property type="match status" value="1"/>
</dbReference>
<evidence type="ECO:0000256" key="2">
    <source>
        <dbReference type="ARBA" id="ARBA00005417"/>
    </source>
</evidence>
<dbReference type="Gene3D" id="3.40.50.300">
    <property type="entry name" value="P-loop containing nucleotide triphosphate hydrolases"/>
    <property type="match status" value="1"/>
</dbReference>
<gene>
    <name evidence="10" type="primary">ecfA1_1</name>
    <name evidence="10" type="ORF">BN997_01428</name>
</gene>
<proteinExistence type="inferred from homology"/>
<dbReference type="NCBIfam" id="TIGR04520">
    <property type="entry name" value="ECF_ATPase_1"/>
    <property type="match status" value="1"/>
</dbReference>
<evidence type="ECO:0000256" key="5">
    <source>
        <dbReference type="ARBA" id="ARBA00022741"/>
    </source>
</evidence>
<dbReference type="FunFam" id="3.40.50.300:FF:000224">
    <property type="entry name" value="Energy-coupling factor transporter ATP-binding protein EcfA"/>
    <property type="match status" value="1"/>
</dbReference>
<dbReference type="AlphaFoldDB" id="A0A0A1MP88"/>
<dbReference type="STRING" id="545501.BN997_01428"/>